<accession>A0A168ACS3</accession>
<evidence type="ECO:0000313" key="1">
    <source>
        <dbReference type="EMBL" id="OAB31349.1"/>
    </source>
</evidence>
<gene>
    <name evidence="1" type="ORF">FBFR_00485</name>
</gene>
<evidence type="ECO:0000313" key="2">
    <source>
        <dbReference type="Proteomes" id="UP000077164"/>
    </source>
</evidence>
<dbReference type="Proteomes" id="UP000077164">
    <property type="component" value="Unassembled WGS sequence"/>
</dbReference>
<dbReference type="OrthoDB" id="883826at2"/>
<dbReference type="AlphaFoldDB" id="A0A168ACS3"/>
<keyword evidence="2" id="KW-1185">Reference proteome</keyword>
<dbReference type="RefSeq" id="WP_066075417.1">
    <property type="nucleotide sequence ID" value="NZ_FRDK01000001.1"/>
</dbReference>
<proteinExistence type="predicted"/>
<reference evidence="1 2" key="1">
    <citation type="submission" date="2016-03" db="EMBL/GenBank/DDBJ databases">
        <title>Draft genome sequence of Flavobacterium fryxellicola DSM 16209.</title>
        <authorList>
            <person name="Shin S.-K."/>
            <person name="Yi H."/>
        </authorList>
    </citation>
    <scope>NUCLEOTIDE SEQUENCE [LARGE SCALE GENOMIC DNA]</scope>
    <source>
        <strain evidence="1 2">DSM 16209</strain>
    </source>
</reference>
<dbReference type="EMBL" id="LVJE01000001">
    <property type="protein sequence ID" value="OAB31349.1"/>
    <property type="molecule type" value="Genomic_DNA"/>
</dbReference>
<organism evidence="1 2">
    <name type="scientific">Flavobacterium fryxellicola</name>
    <dbReference type="NCBI Taxonomy" id="249352"/>
    <lineage>
        <taxon>Bacteria</taxon>
        <taxon>Pseudomonadati</taxon>
        <taxon>Bacteroidota</taxon>
        <taxon>Flavobacteriia</taxon>
        <taxon>Flavobacteriales</taxon>
        <taxon>Flavobacteriaceae</taxon>
        <taxon>Flavobacterium</taxon>
    </lineage>
</organism>
<sequence length="72" mass="8549">MHKTHQKTVIFKRNKTKISAISEVELKGKEKPFSWDYATDMKTLKNDCWYELTTTFETGYNLTKIKFVLMIV</sequence>
<comment type="caution">
    <text evidence="1">The sequence shown here is derived from an EMBL/GenBank/DDBJ whole genome shotgun (WGS) entry which is preliminary data.</text>
</comment>
<protein>
    <submittedName>
        <fullName evidence="1">Uncharacterized protein</fullName>
    </submittedName>
</protein>
<name>A0A168ACS3_9FLAO</name>